<keyword evidence="3" id="KW-1185">Reference proteome</keyword>
<proteinExistence type="predicted"/>
<dbReference type="EMBL" id="JAAEDI010000024">
    <property type="protein sequence ID" value="MBR0652079.1"/>
    <property type="molecule type" value="Genomic_DNA"/>
</dbReference>
<dbReference type="InterPro" id="IPR001365">
    <property type="entry name" value="A_deaminase_dom"/>
</dbReference>
<evidence type="ECO:0000313" key="3">
    <source>
        <dbReference type="Proteomes" id="UP000698752"/>
    </source>
</evidence>
<accession>A0ABS5EM21</accession>
<evidence type="ECO:0000259" key="1">
    <source>
        <dbReference type="Pfam" id="PF00962"/>
    </source>
</evidence>
<feature type="domain" description="Adenosine deaminase" evidence="1">
    <location>
        <begin position="2"/>
        <end position="96"/>
    </location>
</feature>
<comment type="caution">
    <text evidence="2">The sequence shown here is derived from an EMBL/GenBank/DDBJ whole genome shotgun (WGS) entry which is preliminary data.</text>
</comment>
<evidence type="ECO:0000313" key="2">
    <source>
        <dbReference type="EMBL" id="MBR0652079.1"/>
    </source>
</evidence>
<reference evidence="3" key="1">
    <citation type="journal article" date="2021" name="Syst. Appl. Microbiol.">
        <title>Roseomonas hellenica sp. nov., isolated from roots of wild-growing Alkanna tinctoria.</title>
        <authorList>
            <person name="Rat A."/>
            <person name="Naranjo H.D."/>
            <person name="Lebbe L."/>
            <person name="Cnockaert M."/>
            <person name="Krigas N."/>
            <person name="Grigoriadou K."/>
            <person name="Maloupa E."/>
            <person name="Willems A."/>
        </authorList>
    </citation>
    <scope>NUCLEOTIDE SEQUENCE [LARGE SCALE GENOMIC DNA]</scope>
    <source>
        <strain evidence="3">LMG 31159</strain>
    </source>
</reference>
<dbReference type="SUPFAM" id="SSF51556">
    <property type="entry name" value="Metallo-dependent hydrolases"/>
    <property type="match status" value="1"/>
</dbReference>
<sequence>MLFLAERNAVSIPEALLADARYGWHDFKTFLKAYDLVTSVVKSAADLELITTSYLKRCAELGGGYVEFMLSPPDLARTGVPFLDQLKALGAAADRAA</sequence>
<gene>
    <name evidence="2" type="ORF">GXW78_20650</name>
</gene>
<dbReference type="Pfam" id="PF00962">
    <property type="entry name" value="A_deaminase"/>
    <property type="match status" value="1"/>
</dbReference>
<dbReference type="Proteomes" id="UP000698752">
    <property type="component" value="Unassembled WGS sequence"/>
</dbReference>
<dbReference type="InterPro" id="IPR032466">
    <property type="entry name" value="Metal_Hydrolase"/>
</dbReference>
<dbReference type="Gene3D" id="3.20.20.140">
    <property type="entry name" value="Metal-dependent hydrolases"/>
    <property type="match status" value="1"/>
</dbReference>
<organism evidence="2 3">
    <name type="scientific">Neoroseomonas terrae</name>
    <dbReference type="NCBI Taxonomy" id="424799"/>
    <lineage>
        <taxon>Bacteria</taxon>
        <taxon>Pseudomonadati</taxon>
        <taxon>Pseudomonadota</taxon>
        <taxon>Alphaproteobacteria</taxon>
        <taxon>Acetobacterales</taxon>
        <taxon>Acetobacteraceae</taxon>
        <taxon>Neoroseomonas</taxon>
    </lineage>
</organism>
<protein>
    <recommendedName>
        <fullName evidence="1">Adenosine deaminase domain-containing protein</fullName>
    </recommendedName>
</protein>
<name>A0ABS5EM21_9PROT</name>